<evidence type="ECO:0000256" key="2">
    <source>
        <dbReference type="ARBA" id="ARBA00022801"/>
    </source>
</evidence>
<dbReference type="AlphaFoldDB" id="A0A6G8PZG5"/>
<dbReference type="PANTHER" id="PTHR43343">
    <property type="entry name" value="PEPTIDASE S12"/>
    <property type="match status" value="1"/>
</dbReference>
<sequence length="304" mass="31213">MERKEETLGTLSDGLAEAVEKIEPSLVRVYGRRRRSASGVVHADGLVLTASHSLERDEDISVGLEDGSRHAARLLGRDPSTDLAVLGVEGLGVSAAAAAGGEPRVGQIALAVGRPARGEGVRASLGVVSAVGGPLRTGRGARLERYAQTDATPFLGLSGGTLVDARGDVLGILTTAFGKGAMFAVPAELAWRVAGTLAEKGSTKRGYLGVLSQPVRLPDAQRVGLTQRGGLLIVGVEDGSPASRAGLLIGDIVATLDGQPVEDTDDLLTLLAGERVGDEVPLRLVRGGELTTVRLTVGERGGEA</sequence>
<dbReference type="PANTHER" id="PTHR43343:SF3">
    <property type="entry name" value="PROTEASE DO-LIKE 8, CHLOROPLASTIC"/>
    <property type="match status" value="1"/>
</dbReference>
<dbReference type="SMART" id="SM00228">
    <property type="entry name" value="PDZ"/>
    <property type="match status" value="1"/>
</dbReference>
<dbReference type="Gene3D" id="2.30.42.10">
    <property type="match status" value="1"/>
</dbReference>
<accession>A0A6G8PZG5</accession>
<keyword evidence="5" id="KW-1185">Reference proteome</keyword>
<dbReference type="Gene3D" id="2.40.10.120">
    <property type="match status" value="1"/>
</dbReference>
<keyword evidence="1" id="KW-0645">Protease</keyword>
<dbReference type="Proteomes" id="UP000502706">
    <property type="component" value="Chromosome"/>
</dbReference>
<dbReference type="GO" id="GO:0006508">
    <property type="term" value="P:proteolysis"/>
    <property type="evidence" value="ECO:0007669"/>
    <property type="project" value="UniProtKB-KW"/>
</dbReference>
<dbReference type="InterPro" id="IPR001940">
    <property type="entry name" value="Peptidase_S1C"/>
</dbReference>
<proteinExistence type="predicted"/>
<dbReference type="SUPFAM" id="SSF50156">
    <property type="entry name" value="PDZ domain-like"/>
    <property type="match status" value="1"/>
</dbReference>
<organism evidence="4 5">
    <name type="scientific">Rubrobacter marinus</name>
    <dbReference type="NCBI Taxonomy" id="2653852"/>
    <lineage>
        <taxon>Bacteria</taxon>
        <taxon>Bacillati</taxon>
        <taxon>Actinomycetota</taxon>
        <taxon>Rubrobacteria</taxon>
        <taxon>Rubrobacterales</taxon>
        <taxon>Rubrobacteraceae</taxon>
        <taxon>Rubrobacter</taxon>
    </lineage>
</organism>
<dbReference type="Pfam" id="PF13180">
    <property type="entry name" value="PDZ_2"/>
    <property type="match status" value="1"/>
</dbReference>
<evidence type="ECO:0000256" key="1">
    <source>
        <dbReference type="ARBA" id="ARBA00022670"/>
    </source>
</evidence>
<evidence type="ECO:0000313" key="4">
    <source>
        <dbReference type="EMBL" id="QIN79570.1"/>
    </source>
</evidence>
<dbReference type="InterPro" id="IPR009003">
    <property type="entry name" value="Peptidase_S1_PA"/>
</dbReference>
<dbReference type="PROSITE" id="PS50106">
    <property type="entry name" value="PDZ"/>
    <property type="match status" value="1"/>
</dbReference>
<protein>
    <submittedName>
        <fullName evidence="4">PDZ domain-containing protein</fullName>
    </submittedName>
</protein>
<name>A0A6G8PZG5_9ACTN</name>
<dbReference type="GO" id="GO:0004252">
    <property type="term" value="F:serine-type endopeptidase activity"/>
    <property type="evidence" value="ECO:0007669"/>
    <property type="project" value="InterPro"/>
</dbReference>
<dbReference type="SUPFAM" id="SSF50494">
    <property type="entry name" value="Trypsin-like serine proteases"/>
    <property type="match status" value="1"/>
</dbReference>
<gene>
    <name evidence="4" type="ORF">GBA65_14770</name>
</gene>
<feature type="domain" description="PDZ" evidence="3">
    <location>
        <begin position="223"/>
        <end position="288"/>
    </location>
</feature>
<dbReference type="KEGG" id="rmar:GBA65_14770"/>
<dbReference type="EMBL" id="CP045121">
    <property type="protein sequence ID" value="QIN79570.1"/>
    <property type="molecule type" value="Genomic_DNA"/>
</dbReference>
<dbReference type="RefSeq" id="WP_166397240.1">
    <property type="nucleotide sequence ID" value="NZ_CP045121.1"/>
</dbReference>
<evidence type="ECO:0000259" key="3">
    <source>
        <dbReference type="PROSITE" id="PS50106"/>
    </source>
</evidence>
<reference evidence="4 5" key="1">
    <citation type="submission" date="2019-10" db="EMBL/GenBank/DDBJ databases">
        <title>Rubrobacter sp nov SCSIO 52915 isolated from a deep-sea sediment in the South China Sea.</title>
        <authorList>
            <person name="Chen R.W."/>
        </authorList>
    </citation>
    <scope>NUCLEOTIDE SEQUENCE [LARGE SCALE GENOMIC DNA]</scope>
    <source>
        <strain evidence="4 5">SCSIO 52915</strain>
    </source>
</reference>
<dbReference type="InterPro" id="IPR036034">
    <property type="entry name" value="PDZ_sf"/>
</dbReference>
<evidence type="ECO:0000313" key="5">
    <source>
        <dbReference type="Proteomes" id="UP000502706"/>
    </source>
</evidence>
<keyword evidence="2" id="KW-0378">Hydrolase</keyword>
<dbReference type="InterPro" id="IPR001478">
    <property type="entry name" value="PDZ"/>
</dbReference>
<dbReference type="PRINTS" id="PR00834">
    <property type="entry name" value="PROTEASES2C"/>
</dbReference>
<dbReference type="Pfam" id="PF13365">
    <property type="entry name" value="Trypsin_2"/>
    <property type="match status" value="1"/>
</dbReference>
<dbReference type="InterPro" id="IPR051201">
    <property type="entry name" value="Chloro_Bact_Ser_Proteases"/>
</dbReference>